<dbReference type="AlphaFoldDB" id="A0A8C5BTY5"/>
<dbReference type="PANTHER" id="PTHR46612">
    <property type="entry name" value="XYLOSIDE XYLOSYLTRANSFERASE 1"/>
    <property type="match status" value="1"/>
</dbReference>
<evidence type="ECO:0000313" key="1">
    <source>
        <dbReference type="Ensembl" id="ENSGMOP00000052093.1"/>
    </source>
</evidence>
<gene>
    <name evidence="1" type="primary">XXYLT1</name>
</gene>
<dbReference type="PANTHER" id="PTHR46612:SF1">
    <property type="entry name" value="XYLOSIDE XYLOSYLTRANSFERASE 1"/>
    <property type="match status" value="1"/>
</dbReference>
<organism evidence="1 2">
    <name type="scientific">Gadus morhua</name>
    <name type="common">Atlantic cod</name>
    <dbReference type="NCBI Taxonomy" id="8049"/>
    <lineage>
        <taxon>Eukaryota</taxon>
        <taxon>Metazoa</taxon>
        <taxon>Chordata</taxon>
        <taxon>Craniata</taxon>
        <taxon>Vertebrata</taxon>
        <taxon>Euteleostomi</taxon>
        <taxon>Actinopterygii</taxon>
        <taxon>Neopterygii</taxon>
        <taxon>Teleostei</taxon>
        <taxon>Neoteleostei</taxon>
        <taxon>Acanthomorphata</taxon>
        <taxon>Zeiogadaria</taxon>
        <taxon>Gadariae</taxon>
        <taxon>Gadiformes</taxon>
        <taxon>Gadoidei</taxon>
        <taxon>Gadidae</taxon>
        <taxon>Gadus</taxon>
    </lineage>
</organism>
<sequence length="201" mass="22712">MTPLTIVVFHDVVDLTHKLFPIVEAMQKHFSAGSGAYYSDAIFFLSVAMHHIMPQSLSRIVQVDLDLKYRTNIRDLFKQFDHFPPGAVLGITREMQPVYRYAQFPHVNHLTSLVLMSGVGPCGPRPSTTSFLEPGNVAKLADQYRFRGHLGDQDFFSMIGMEHPQLFYALGHGYGDVFQLYYRCDGPVYIFHGNCNTGHPG</sequence>
<dbReference type="SUPFAM" id="SSF53448">
    <property type="entry name" value="Nucleotide-diphospho-sugar transferases"/>
    <property type="match status" value="1"/>
</dbReference>
<proteinExistence type="predicted"/>
<dbReference type="Gene3D" id="3.90.550.10">
    <property type="entry name" value="Spore Coat Polysaccharide Biosynthesis Protein SpsA, Chain A"/>
    <property type="match status" value="1"/>
</dbReference>
<accession>A0A8C5BTY5</accession>
<dbReference type="Proteomes" id="UP000694546">
    <property type="component" value="Chromosome 12"/>
</dbReference>
<dbReference type="GO" id="GO:0016266">
    <property type="term" value="P:protein O-linked glycosylation via N-acetyl-galactosamine"/>
    <property type="evidence" value="ECO:0007669"/>
    <property type="project" value="TreeGrafter"/>
</dbReference>
<reference evidence="1" key="2">
    <citation type="submission" date="2025-09" db="UniProtKB">
        <authorList>
            <consortium name="Ensembl"/>
        </authorList>
    </citation>
    <scope>IDENTIFICATION</scope>
</reference>
<name>A0A8C5BTY5_GADMO</name>
<protein>
    <submittedName>
        <fullName evidence="1">Xyloside xylosyltransferase 1</fullName>
    </submittedName>
</protein>
<reference evidence="1" key="1">
    <citation type="submission" date="2025-08" db="UniProtKB">
        <authorList>
            <consortium name="Ensembl"/>
        </authorList>
    </citation>
    <scope>IDENTIFICATION</scope>
</reference>
<evidence type="ECO:0000313" key="2">
    <source>
        <dbReference type="Proteomes" id="UP000694546"/>
    </source>
</evidence>
<dbReference type="GO" id="GO:0140560">
    <property type="term" value="F:xylosyl alpha-1,3-xylosyltransferase activity"/>
    <property type="evidence" value="ECO:0007669"/>
    <property type="project" value="TreeGrafter"/>
</dbReference>
<dbReference type="InterPro" id="IPR029044">
    <property type="entry name" value="Nucleotide-diphossugar_trans"/>
</dbReference>
<dbReference type="Ensembl" id="ENSGMOT00000047405.1">
    <property type="protein sequence ID" value="ENSGMOP00000052093.1"/>
    <property type="gene ID" value="ENSGMOG00000015879.2"/>
</dbReference>
<dbReference type="GeneTree" id="ENSGT00940000158154"/>
<keyword evidence="2" id="KW-1185">Reference proteome</keyword>
<dbReference type="InterPro" id="IPR042465">
    <property type="entry name" value="XXLT1"/>
</dbReference>
<dbReference type="GO" id="GO:0005789">
    <property type="term" value="C:endoplasmic reticulum membrane"/>
    <property type="evidence" value="ECO:0007669"/>
    <property type="project" value="TreeGrafter"/>
</dbReference>